<dbReference type="RefSeq" id="YP_009837727.1">
    <property type="nucleotide sequence ID" value="NC_048702.1"/>
</dbReference>
<reference evidence="1 2" key="1">
    <citation type="submission" date="2018-02" db="EMBL/GenBank/DDBJ databases">
        <title>Complete Genome Sequences of Erwinia amylovora Phages vB_EamP-S2 and vB_EamM-Bue1.</title>
        <authorList>
            <person name="Knecht L.E."/>
        </authorList>
    </citation>
    <scope>NUCLEOTIDE SEQUENCE [LARGE SCALE GENOMIC DNA]</scope>
</reference>
<name>A0A2P1JUD6_9CAUD</name>
<dbReference type="KEGG" id="vg:55607920"/>
<accession>A0A2P1JUD6</accession>
<dbReference type="EMBL" id="MG973030">
    <property type="protein sequence ID" value="AVO22965.1"/>
    <property type="molecule type" value="Genomic_DNA"/>
</dbReference>
<evidence type="ECO:0000313" key="2">
    <source>
        <dbReference type="Proteomes" id="UP000242372"/>
    </source>
</evidence>
<evidence type="ECO:0000313" key="1">
    <source>
        <dbReference type="EMBL" id="AVO22965.1"/>
    </source>
</evidence>
<sequence length="96" mass="11143">MNISEFYIGQRNDNDRLEDLCRNLRNLRIQLSGEFPSTLKADDPHETISLLQALEYQQNRTGAILEEIHSHLDVIRSNVGEYYDPEQINKSRTPAN</sequence>
<dbReference type="GeneID" id="55607920"/>
<dbReference type="Proteomes" id="UP000242372">
    <property type="component" value="Segment"/>
</dbReference>
<proteinExistence type="predicted"/>
<organism evidence="1 2">
    <name type="scientific">Erwinia phage vB_EamM-Bue1</name>
    <dbReference type="NCBI Taxonomy" id="2099338"/>
    <lineage>
        <taxon>Viruses</taxon>
        <taxon>Duplodnaviria</taxon>
        <taxon>Heunggongvirae</taxon>
        <taxon>Uroviricota</taxon>
        <taxon>Caudoviricetes</taxon>
        <taxon>Pantevenvirales</taxon>
        <taxon>Ackermannviridae</taxon>
        <taxon>Nezavisimistyvirus</taxon>
        <taxon>Nezavisimistyvirus bue1</taxon>
    </lineage>
</organism>
<keyword evidence="2" id="KW-1185">Reference proteome</keyword>
<protein>
    <submittedName>
        <fullName evidence="1">Uncharacterized protein</fullName>
    </submittedName>
</protein>